<accession>A0A9Q0F267</accession>
<dbReference type="FunFam" id="3.90.1150.10:FF:000040">
    <property type="entry name" value="Tyrosine aminotransferase"/>
    <property type="match status" value="1"/>
</dbReference>
<comment type="caution">
    <text evidence="8">The sequence shown here is derived from an EMBL/GenBank/DDBJ whole genome shotgun (WGS) entry which is preliminary data.</text>
</comment>
<evidence type="ECO:0000313" key="8">
    <source>
        <dbReference type="EMBL" id="KAJ4822216.1"/>
    </source>
</evidence>
<sequence length="364" mass="40450">MTKKLFLSFTEIYGNGDGQGTNKQQQALNTAEPAVTLRGVGNSLRGNLDPEDERPVISLIHGNSSDFPRFRTSSAAEDAIIDALKSAKYNHYTPTVGLLPSRRSVSYAKFYHQELEHHCYIHILMQLLTLNDETIPNPAFMYEKYNVRKVAEMARKLGIIVIADETFAYMTFGSTPFVPVGVFGALVPVLTLGSISKRRMVPGWRMGWLVANDPTGLLQDSGIVEAIKEYLSTSTDPSSFTQAAITQILENTKEDFFSNMLNILREAADLCYGEIQDIPCITCPKKPGCALFMMVKLNVSVLEDINDDMDFCLKLAREESIPVLPGVAVGMKNWLRITFGIEPAALEVSLGRIKAFCQRHAKKQ</sequence>
<evidence type="ECO:0000259" key="7">
    <source>
        <dbReference type="Pfam" id="PF00155"/>
    </source>
</evidence>
<dbReference type="InterPro" id="IPR015422">
    <property type="entry name" value="PyrdxlP-dep_Trfase_small"/>
</dbReference>
<feature type="domain" description="Aminotransferase class I/classII large" evidence="7">
    <location>
        <begin position="146"/>
        <end position="353"/>
    </location>
</feature>
<reference evidence="8" key="2">
    <citation type="journal article" date="2023" name="Plants (Basel)">
        <title>Annotation of the Turnera subulata (Passifloraceae) Draft Genome Reveals the S-Locus Evolved after the Divergence of Turneroideae from Passifloroideae in a Stepwise Manner.</title>
        <authorList>
            <person name="Henning P.M."/>
            <person name="Roalson E.H."/>
            <person name="Mir W."/>
            <person name="McCubbin A.G."/>
            <person name="Shore J.S."/>
        </authorList>
    </citation>
    <scope>NUCLEOTIDE SEQUENCE</scope>
    <source>
        <strain evidence="8">F60SS</strain>
    </source>
</reference>
<dbReference type="GO" id="GO:0030170">
    <property type="term" value="F:pyridoxal phosphate binding"/>
    <property type="evidence" value="ECO:0007669"/>
    <property type="project" value="InterPro"/>
</dbReference>
<comment type="cofactor">
    <cofactor evidence="1 4 5">
        <name>pyridoxal 5'-phosphate</name>
        <dbReference type="ChEBI" id="CHEBI:597326"/>
    </cofactor>
</comment>
<dbReference type="PANTHER" id="PTHR45744:SF11">
    <property type="entry name" value="TYROSINE AMINOTRANSFERASE"/>
    <property type="match status" value="1"/>
</dbReference>
<keyword evidence="9" id="KW-1185">Reference proteome</keyword>
<dbReference type="Gene3D" id="3.40.640.10">
    <property type="entry name" value="Type I PLP-dependent aspartate aminotransferase-like (Major domain)"/>
    <property type="match status" value="2"/>
</dbReference>
<protein>
    <recommendedName>
        <fullName evidence="7">Aminotransferase class I/classII large domain-containing protein</fullName>
    </recommendedName>
</protein>
<dbReference type="InterPro" id="IPR005958">
    <property type="entry name" value="TyrNic_aminoTrfase"/>
</dbReference>
<keyword evidence="6" id="KW-0472">Membrane</keyword>
<dbReference type="Proteomes" id="UP001141552">
    <property type="component" value="Unassembled WGS sequence"/>
</dbReference>
<evidence type="ECO:0000256" key="1">
    <source>
        <dbReference type="ARBA" id="ARBA00001933"/>
    </source>
</evidence>
<evidence type="ECO:0000256" key="4">
    <source>
        <dbReference type="PIRNR" id="PIRNR000517"/>
    </source>
</evidence>
<dbReference type="GO" id="GO:0006572">
    <property type="term" value="P:L-tyrosine catabolic process"/>
    <property type="evidence" value="ECO:0007669"/>
    <property type="project" value="TreeGrafter"/>
</dbReference>
<name>A0A9Q0F267_9ROSI</name>
<feature type="modified residue" description="N6-(pyridoxal phosphate)lysine" evidence="5">
    <location>
        <position position="197"/>
    </location>
</feature>
<dbReference type="OrthoDB" id="7042322at2759"/>
<dbReference type="CDD" id="cd00609">
    <property type="entry name" value="AAT_like"/>
    <property type="match status" value="1"/>
</dbReference>
<evidence type="ECO:0000256" key="5">
    <source>
        <dbReference type="PIRSR" id="PIRSR000517-1"/>
    </source>
</evidence>
<keyword evidence="6" id="KW-0812">Transmembrane</keyword>
<proteinExistence type="inferred from homology"/>
<comment type="similarity">
    <text evidence="2 4">Belongs to the class-I pyridoxal-phosphate-dependent aminotransferase family.</text>
</comment>
<keyword evidence="3 4" id="KW-0663">Pyridoxal phosphate</keyword>
<dbReference type="InterPro" id="IPR015424">
    <property type="entry name" value="PyrdxlP-dep_Trfase"/>
</dbReference>
<evidence type="ECO:0000256" key="3">
    <source>
        <dbReference type="ARBA" id="ARBA00022898"/>
    </source>
</evidence>
<gene>
    <name evidence="8" type="ORF">Tsubulata_013581</name>
</gene>
<organism evidence="8 9">
    <name type="scientific">Turnera subulata</name>
    <dbReference type="NCBI Taxonomy" id="218843"/>
    <lineage>
        <taxon>Eukaryota</taxon>
        <taxon>Viridiplantae</taxon>
        <taxon>Streptophyta</taxon>
        <taxon>Embryophyta</taxon>
        <taxon>Tracheophyta</taxon>
        <taxon>Spermatophyta</taxon>
        <taxon>Magnoliopsida</taxon>
        <taxon>eudicotyledons</taxon>
        <taxon>Gunneridae</taxon>
        <taxon>Pentapetalae</taxon>
        <taxon>rosids</taxon>
        <taxon>fabids</taxon>
        <taxon>Malpighiales</taxon>
        <taxon>Passifloraceae</taxon>
        <taxon>Turnera</taxon>
    </lineage>
</organism>
<feature type="transmembrane region" description="Helical" evidence="6">
    <location>
        <begin position="178"/>
        <end position="196"/>
    </location>
</feature>
<dbReference type="InterPro" id="IPR015421">
    <property type="entry name" value="PyrdxlP-dep_Trfase_major"/>
</dbReference>
<keyword evidence="6" id="KW-1133">Transmembrane helix</keyword>
<dbReference type="EMBL" id="JAKUCV010007736">
    <property type="protein sequence ID" value="KAJ4822216.1"/>
    <property type="molecule type" value="Genomic_DNA"/>
</dbReference>
<dbReference type="GO" id="GO:0004838">
    <property type="term" value="F:L-tyrosine-2-oxoglutarate transaminase activity"/>
    <property type="evidence" value="ECO:0007669"/>
    <property type="project" value="TreeGrafter"/>
</dbReference>
<dbReference type="InterPro" id="IPR004839">
    <property type="entry name" value="Aminotransferase_I/II_large"/>
</dbReference>
<evidence type="ECO:0000256" key="2">
    <source>
        <dbReference type="ARBA" id="ARBA00007441"/>
    </source>
</evidence>
<dbReference type="Pfam" id="PF00155">
    <property type="entry name" value="Aminotran_1_2"/>
    <property type="match status" value="1"/>
</dbReference>
<evidence type="ECO:0000313" key="9">
    <source>
        <dbReference type="Proteomes" id="UP001141552"/>
    </source>
</evidence>
<dbReference type="Gene3D" id="3.90.1150.10">
    <property type="entry name" value="Aspartate Aminotransferase, domain 1"/>
    <property type="match status" value="2"/>
</dbReference>
<dbReference type="PANTHER" id="PTHR45744">
    <property type="entry name" value="TYROSINE AMINOTRANSFERASE"/>
    <property type="match status" value="1"/>
</dbReference>
<reference evidence="8" key="1">
    <citation type="submission" date="2022-02" db="EMBL/GenBank/DDBJ databases">
        <authorList>
            <person name="Henning P.M."/>
            <person name="McCubbin A.G."/>
            <person name="Shore J.S."/>
        </authorList>
    </citation>
    <scope>NUCLEOTIDE SEQUENCE</scope>
    <source>
        <strain evidence="8">F60SS</strain>
        <tissue evidence="8">Leaves</tissue>
    </source>
</reference>
<evidence type="ECO:0000256" key="6">
    <source>
        <dbReference type="SAM" id="Phobius"/>
    </source>
</evidence>
<dbReference type="AlphaFoldDB" id="A0A9Q0F267"/>
<dbReference type="SUPFAM" id="SSF53383">
    <property type="entry name" value="PLP-dependent transferases"/>
    <property type="match status" value="1"/>
</dbReference>
<dbReference type="PIRSF" id="PIRSF000517">
    <property type="entry name" value="Tyr_transaminase"/>
    <property type="match status" value="1"/>
</dbReference>